<dbReference type="GeneID" id="5001537"/>
<evidence type="ECO:0000313" key="3">
    <source>
        <dbReference type="Proteomes" id="UP000001568"/>
    </source>
</evidence>
<feature type="compositionally biased region" description="Basic residues" evidence="1">
    <location>
        <begin position="1"/>
        <end position="12"/>
    </location>
</feature>
<evidence type="ECO:0000256" key="1">
    <source>
        <dbReference type="SAM" id="MobiDB-lite"/>
    </source>
</evidence>
<reference evidence="2 3" key="1">
    <citation type="journal article" date="2007" name="Proc. Natl. Acad. Sci. U.S.A.">
        <title>The tiny eukaryote Ostreococcus provides genomic insights into the paradox of plankton speciation.</title>
        <authorList>
            <person name="Palenik B."/>
            <person name="Grimwood J."/>
            <person name="Aerts A."/>
            <person name="Rouze P."/>
            <person name="Salamov A."/>
            <person name="Putnam N."/>
            <person name="Dupont C."/>
            <person name="Jorgensen R."/>
            <person name="Derelle E."/>
            <person name="Rombauts S."/>
            <person name="Zhou K."/>
            <person name="Otillar R."/>
            <person name="Merchant S.S."/>
            <person name="Podell S."/>
            <person name="Gaasterland T."/>
            <person name="Napoli C."/>
            <person name="Gendler K."/>
            <person name="Manuell A."/>
            <person name="Tai V."/>
            <person name="Vallon O."/>
            <person name="Piganeau G."/>
            <person name="Jancek S."/>
            <person name="Heijde M."/>
            <person name="Jabbari K."/>
            <person name="Bowler C."/>
            <person name="Lohr M."/>
            <person name="Robbens S."/>
            <person name="Werner G."/>
            <person name="Dubchak I."/>
            <person name="Pazour G.J."/>
            <person name="Ren Q."/>
            <person name="Paulsen I."/>
            <person name="Delwiche C."/>
            <person name="Schmutz J."/>
            <person name="Rokhsar D."/>
            <person name="Van de Peer Y."/>
            <person name="Moreau H."/>
            <person name="Grigoriev I.V."/>
        </authorList>
    </citation>
    <scope>NUCLEOTIDE SEQUENCE [LARGE SCALE GENOMIC DNA]</scope>
    <source>
        <strain evidence="2 3">CCE9901</strain>
    </source>
</reference>
<dbReference type="Proteomes" id="UP000001568">
    <property type="component" value="Chromosome 4"/>
</dbReference>
<dbReference type="EMBL" id="CP000584">
    <property type="protein sequence ID" value="ABO95630.1"/>
    <property type="molecule type" value="Genomic_DNA"/>
</dbReference>
<proteinExistence type="predicted"/>
<evidence type="ECO:0000313" key="2">
    <source>
        <dbReference type="EMBL" id="ABO95630.1"/>
    </source>
</evidence>
<feature type="region of interest" description="Disordered" evidence="1">
    <location>
        <begin position="1"/>
        <end position="73"/>
    </location>
</feature>
<keyword evidence="3" id="KW-1185">Reference proteome</keyword>
<dbReference type="HOGENOM" id="CLU_2709246_0_0_1"/>
<protein>
    <submittedName>
        <fullName evidence="2">Uncharacterized protein</fullName>
    </submittedName>
</protein>
<accession>A4RWI7</accession>
<dbReference type="Gramene" id="ABO95630">
    <property type="protein sequence ID" value="ABO95630"/>
    <property type="gene ID" value="OSTLU_31350"/>
</dbReference>
<dbReference type="AlphaFoldDB" id="A4RWI7"/>
<organism evidence="2 3">
    <name type="scientific">Ostreococcus lucimarinus (strain CCE9901)</name>
    <dbReference type="NCBI Taxonomy" id="436017"/>
    <lineage>
        <taxon>Eukaryota</taxon>
        <taxon>Viridiplantae</taxon>
        <taxon>Chlorophyta</taxon>
        <taxon>Mamiellophyceae</taxon>
        <taxon>Mamiellales</taxon>
        <taxon>Bathycoccaceae</taxon>
        <taxon>Ostreococcus</taxon>
    </lineage>
</organism>
<sequence>MPTWRCARRGTRTRGASRASRARRRRRSTSRAGAMECYTGKHAFKRASERRGPMRDAREATRERARPFSGVLT</sequence>
<dbReference type="RefSeq" id="XP_001417337.1">
    <property type="nucleotide sequence ID" value="XM_001417300.1"/>
</dbReference>
<dbReference type="KEGG" id="olu:OSTLU_31350"/>
<feature type="compositionally biased region" description="Basic residues" evidence="1">
    <location>
        <begin position="20"/>
        <end position="29"/>
    </location>
</feature>
<gene>
    <name evidence="2" type="ORF">OSTLU_31350</name>
</gene>
<name>A4RWI7_OSTLU</name>
<feature type="compositionally biased region" description="Basic and acidic residues" evidence="1">
    <location>
        <begin position="46"/>
        <end position="66"/>
    </location>
</feature>